<reference evidence="2" key="1">
    <citation type="journal article" date="2020" name="Stud. Mycol.">
        <title>101 Dothideomycetes genomes: a test case for predicting lifestyles and emergence of pathogens.</title>
        <authorList>
            <person name="Haridas S."/>
            <person name="Albert R."/>
            <person name="Binder M."/>
            <person name="Bloem J."/>
            <person name="Labutti K."/>
            <person name="Salamov A."/>
            <person name="Andreopoulos B."/>
            <person name="Baker S."/>
            <person name="Barry K."/>
            <person name="Bills G."/>
            <person name="Bluhm B."/>
            <person name="Cannon C."/>
            <person name="Castanera R."/>
            <person name="Culley D."/>
            <person name="Daum C."/>
            <person name="Ezra D."/>
            <person name="Gonzalez J."/>
            <person name="Henrissat B."/>
            <person name="Kuo A."/>
            <person name="Liang C."/>
            <person name="Lipzen A."/>
            <person name="Lutzoni F."/>
            <person name="Magnuson J."/>
            <person name="Mondo S."/>
            <person name="Nolan M."/>
            <person name="Ohm R."/>
            <person name="Pangilinan J."/>
            <person name="Park H.-J."/>
            <person name="Ramirez L."/>
            <person name="Alfaro M."/>
            <person name="Sun H."/>
            <person name="Tritt A."/>
            <person name="Yoshinaga Y."/>
            <person name="Zwiers L.-H."/>
            <person name="Turgeon B."/>
            <person name="Goodwin S."/>
            <person name="Spatafora J."/>
            <person name="Crous P."/>
            <person name="Grigoriev I."/>
        </authorList>
    </citation>
    <scope>NUCLEOTIDE SEQUENCE</scope>
    <source>
        <strain evidence="2">CBS 116005</strain>
    </source>
</reference>
<evidence type="ECO:0000256" key="1">
    <source>
        <dbReference type="SAM" id="SignalP"/>
    </source>
</evidence>
<protein>
    <submittedName>
        <fullName evidence="2">Uncharacterized protein</fullName>
    </submittedName>
</protein>
<dbReference type="Proteomes" id="UP000799436">
    <property type="component" value="Unassembled WGS sequence"/>
</dbReference>
<dbReference type="EMBL" id="ML995887">
    <property type="protein sequence ID" value="KAF2765626.1"/>
    <property type="molecule type" value="Genomic_DNA"/>
</dbReference>
<feature type="chain" id="PRO_5026086381" evidence="1">
    <location>
        <begin position="23"/>
        <end position="105"/>
    </location>
</feature>
<accession>A0A6G1KYC7</accession>
<keyword evidence="1" id="KW-0732">Signal</keyword>
<dbReference type="AlphaFoldDB" id="A0A6G1KYC7"/>
<name>A0A6G1KYC7_9PEZI</name>
<evidence type="ECO:0000313" key="3">
    <source>
        <dbReference type="Proteomes" id="UP000799436"/>
    </source>
</evidence>
<feature type="signal peptide" evidence="1">
    <location>
        <begin position="1"/>
        <end position="22"/>
    </location>
</feature>
<proteinExistence type="predicted"/>
<keyword evidence="3" id="KW-1185">Reference proteome</keyword>
<sequence>MKPAAPTLLALAVLLLPFQCSAEKLRCAAFDLSTKKPDYQTGDYATVALCHNLLHNPNKGPKGLYCCELKDEASISAWKKICTGRCYQGKAECVSSTKGCELKKE</sequence>
<evidence type="ECO:0000313" key="2">
    <source>
        <dbReference type="EMBL" id="KAF2765626.1"/>
    </source>
</evidence>
<organism evidence="2 3">
    <name type="scientific">Teratosphaeria nubilosa</name>
    <dbReference type="NCBI Taxonomy" id="161662"/>
    <lineage>
        <taxon>Eukaryota</taxon>
        <taxon>Fungi</taxon>
        <taxon>Dikarya</taxon>
        <taxon>Ascomycota</taxon>
        <taxon>Pezizomycotina</taxon>
        <taxon>Dothideomycetes</taxon>
        <taxon>Dothideomycetidae</taxon>
        <taxon>Mycosphaerellales</taxon>
        <taxon>Teratosphaeriaceae</taxon>
        <taxon>Teratosphaeria</taxon>
    </lineage>
</organism>
<gene>
    <name evidence="2" type="ORF">EJ03DRAFT_330787</name>
</gene>